<organism evidence="1 2">
    <name type="scientific">Liparis tanakae</name>
    <name type="common">Tanaka's snailfish</name>
    <dbReference type="NCBI Taxonomy" id="230148"/>
    <lineage>
        <taxon>Eukaryota</taxon>
        <taxon>Metazoa</taxon>
        <taxon>Chordata</taxon>
        <taxon>Craniata</taxon>
        <taxon>Vertebrata</taxon>
        <taxon>Euteleostomi</taxon>
        <taxon>Actinopterygii</taxon>
        <taxon>Neopterygii</taxon>
        <taxon>Teleostei</taxon>
        <taxon>Neoteleostei</taxon>
        <taxon>Acanthomorphata</taxon>
        <taxon>Eupercaria</taxon>
        <taxon>Perciformes</taxon>
        <taxon>Cottioidei</taxon>
        <taxon>Cottales</taxon>
        <taxon>Liparidae</taxon>
        <taxon>Liparis</taxon>
    </lineage>
</organism>
<reference evidence="1 2" key="1">
    <citation type="submission" date="2019-03" db="EMBL/GenBank/DDBJ databases">
        <title>First draft genome of Liparis tanakae, snailfish: a comprehensive survey of snailfish specific genes.</title>
        <authorList>
            <person name="Kim W."/>
            <person name="Song I."/>
            <person name="Jeong J.-H."/>
            <person name="Kim D."/>
            <person name="Kim S."/>
            <person name="Ryu S."/>
            <person name="Song J.Y."/>
            <person name="Lee S.K."/>
        </authorList>
    </citation>
    <scope>NUCLEOTIDE SEQUENCE [LARGE SCALE GENOMIC DNA]</scope>
    <source>
        <tissue evidence="1">Muscle</tissue>
    </source>
</reference>
<sequence>MSPYGAEVDYIADVGSGGSRSVADTSCHMADALLPTHQILVGVGSQQIDEGAWKKTPLLEGGCTALIRKQP</sequence>
<dbReference type="Proteomes" id="UP000314294">
    <property type="component" value="Unassembled WGS sequence"/>
</dbReference>
<proteinExistence type="predicted"/>
<name>A0A4Z2EF73_9TELE</name>
<evidence type="ECO:0000313" key="1">
    <source>
        <dbReference type="EMBL" id="TNN27351.1"/>
    </source>
</evidence>
<comment type="caution">
    <text evidence="1">The sequence shown here is derived from an EMBL/GenBank/DDBJ whole genome shotgun (WGS) entry which is preliminary data.</text>
</comment>
<keyword evidence="2" id="KW-1185">Reference proteome</keyword>
<dbReference type="AlphaFoldDB" id="A0A4Z2EF73"/>
<evidence type="ECO:0000313" key="2">
    <source>
        <dbReference type="Proteomes" id="UP000314294"/>
    </source>
</evidence>
<dbReference type="EMBL" id="SRLO01008423">
    <property type="protein sequence ID" value="TNN27351.1"/>
    <property type="molecule type" value="Genomic_DNA"/>
</dbReference>
<gene>
    <name evidence="1" type="ORF">EYF80_062506</name>
</gene>
<accession>A0A4Z2EF73</accession>
<protein>
    <submittedName>
        <fullName evidence="1">Uncharacterized protein</fullName>
    </submittedName>
</protein>